<keyword evidence="3" id="KW-1185">Reference proteome</keyword>
<dbReference type="Proteomes" id="UP000183585">
    <property type="component" value="Unassembled WGS sequence"/>
</dbReference>
<organism evidence="2 3">
    <name type="scientific">Micromonospora carbonacea</name>
    <dbReference type="NCBI Taxonomy" id="47853"/>
    <lineage>
        <taxon>Bacteria</taxon>
        <taxon>Bacillati</taxon>
        <taxon>Actinomycetota</taxon>
        <taxon>Actinomycetes</taxon>
        <taxon>Micromonosporales</taxon>
        <taxon>Micromonosporaceae</taxon>
        <taxon>Micromonospora</taxon>
    </lineage>
</organism>
<proteinExistence type="predicted"/>
<accession>A0A1C4WYP8</accession>
<evidence type="ECO:0000313" key="2">
    <source>
        <dbReference type="EMBL" id="SCF01329.1"/>
    </source>
</evidence>
<evidence type="ECO:0008006" key="4">
    <source>
        <dbReference type="Google" id="ProtNLM"/>
    </source>
</evidence>
<dbReference type="EMBL" id="FMCT01000004">
    <property type="protein sequence ID" value="SCF01329.1"/>
    <property type="molecule type" value="Genomic_DNA"/>
</dbReference>
<dbReference type="RefSeq" id="WP_256095405.1">
    <property type="nucleotide sequence ID" value="NZ_FMCT01000004.1"/>
</dbReference>
<feature type="region of interest" description="Disordered" evidence="1">
    <location>
        <begin position="143"/>
        <end position="171"/>
    </location>
</feature>
<gene>
    <name evidence="2" type="ORF">GA0070563_104116</name>
</gene>
<sequence>MADRTVAERVRRHRAHKAGDHSLCLPDREDCIPPPVEVPQFVETVTGEELPAAPSGLRDRGARLWAATVAEMPGMAVRDLVLLEEACRTADRLDRLDAILDGRDAVWVRLRRARGDGPVTLVVDQVLTESRQQQAALSRMLQQLGRGRRPVPPPAGRPEGSAAKGGGGRAGVADLTARIEAARRAQATG</sequence>
<protein>
    <recommendedName>
        <fullName evidence="4">Terminase small subunit</fullName>
    </recommendedName>
</protein>
<name>A0A1C4WYP8_9ACTN</name>
<evidence type="ECO:0000256" key="1">
    <source>
        <dbReference type="SAM" id="MobiDB-lite"/>
    </source>
</evidence>
<evidence type="ECO:0000313" key="3">
    <source>
        <dbReference type="Proteomes" id="UP000183585"/>
    </source>
</evidence>
<dbReference type="AlphaFoldDB" id="A0A1C4WYP8"/>
<reference evidence="3" key="1">
    <citation type="submission" date="2016-06" db="EMBL/GenBank/DDBJ databases">
        <authorList>
            <person name="Varghese N."/>
            <person name="Submissions Spin"/>
        </authorList>
    </citation>
    <scope>NUCLEOTIDE SEQUENCE [LARGE SCALE GENOMIC DNA]</scope>
    <source>
        <strain evidence="3">DSM 43168</strain>
    </source>
</reference>